<comment type="similarity">
    <text evidence="1">Belongs to the aldo/keto reductase family.</text>
</comment>
<evidence type="ECO:0000256" key="3">
    <source>
        <dbReference type="ARBA" id="ARBA00023002"/>
    </source>
</evidence>
<feature type="site" description="Lowers pKa of active site Tyr" evidence="6">
    <location>
        <position position="67"/>
    </location>
</feature>
<evidence type="ECO:0000256" key="1">
    <source>
        <dbReference type="ARBA" id="ARBA00007905"/>
    </source>
</evidence>
<evidence type="ECO:0000313" key="8">
    <source>
        <dbReference type="EMBL" id="CAB3225663.1"/>
    </source>
</evidence>
<dbReference type="FunFam" id="3.20.20.100:FF:000002">
    <property type="entry name" value="2,5-diketo-D-gluconic acid reductase A"/>
    <property type="match status" value="1"/>
</dbReference>
<accession>A0A8S1BAI7</accession>
<evidence type="ECO:0000256" key="4">
    <source>
        <dbReference type="PIRSR" id="PIRSR000097-1"/>
    </source>
</evidence>
<dbReference type="Proteomes" id="UP000494106">
    <property type="component" value="Unassembled WGS sequence"/>
</dbReference>
<dbReference type="SUPFAM" id="SSF51430">
    <property type="entry name" value="NAD(P)-linked oxidoreductase"/>
    <property type="match status" value="1"/>
</dbReference>
<dbReference type="OrthoDB" id="416253at2759"/>
<evidence type="ECO:0000313" key="11">
    <source>
        <dbReference type="Proteomes" id="UP000494256"/>
    </source>
</evidence>
<dbReference type="GO" id="GO:0016616">
    <property type="term" value="F:oxidoreductase activity, acting on the CH-OH group of donors, NAD or NADP as acceptor"/>
    <property type="evidence" value="ECO:0007669"/>
    <property type="project" value="UniProtKB-ARBA"/>
</dbReference>
<feature type="binding site" evidence="5">
    <location>
        <position position="101"/>
    </location>
    <ligand>
        <name>substrate</name>
    </ligand>
</feature>
<proteinExistence type="inferred from homology"/>
<evidence type="ECO:0000256" key="2">
    <source>
        <dbReference type="ARBA" id="ARBA00022857"/>
    </source>
</evidence>
<dbReference type="PANTHER" id="PTHR43827:SF3">
    <property type="entry name" value="NADP-DEPENDENT OXIDOREDUCTASE DOMAIN-CONTAINING PROTEIN"/>
    <property type="match status" value="1"/>
</dbReference>
<evidence type="ECO:0000313" key="9">
    <source>
        <dbReference type="EMBL" id="CAB3255285.1"/>
    </source>
</evidence>
<dbReference type="EMBL" id="CADEBC010000208">
    <property type="protein sequence ID" value="CAB3225663.1"/>
    <property type="molecule type" value="Genomic_DNA"/>
</dbReference>
<gene>
    <name evidence="9" type="ORF">APLA_LOCUS15189</name>
    <name evidence="8" type="ORF">APLA_LOCUS2531</name>
</gene>
<reference evidence="10 11" key="1">
    <citation type="submission" date="2020-04" db="EMBL/GenBank/DDBJ databases">
        <authorList>
            <person name="Wallbank WR R."/>
            <person name="Pardo Diaz C."/>
            <person name="Kozak K."/>
            <person name="Martin S."/>
            <person name="Jiggins C."/>
            <person name="Moest M."/>
            <person name="Warren A I."/>
            <person name="Byers J.R.P. K."/>
            <person name="Montejo-Kovacevich G."/>
            <person name="Yen C E."/>
        </authorList>
    </citation>
    <scope>NUCLEOTIDE SEQUENCE [LARGE SCALE GENOMIC DNA]</scope>
</reference>
<dbReference type="AlphaFoldDB" id="A0A8S1BAI7"/>
<dbReference type="PRINTS" id="PR00069">
    <property type="entry name" value="ALDKETRDTASE"/>
</dbReference>
<sequence length="281" mass="31539">MPAVGLGTYRIRCGDAIMKVVDEALSAGYRMFDTAAVYHNEVHLKTAFQTLLPKHGLEREDIFITTKLSPSDHGGIEVVKKGYKHSLDNLGLDYVDLYLIHFPGTAKLSCDDKRNIEIRNTTWASLVELYDNGLVNAIGVSNYTVKHLQQLMKCNHGVIPAVNQVEWHPFYYQNELLEFCKENEILLQAYCSLGGTSANNDALLRHPAVTKIANKLEVSNAQVLLAWALQQDVSVIPKSTEPKHIRQNIALNFVIPNEDMRVLNDLGSHKIKYAWDPSVVV</sequence>
<dbReference type="Gene3D" id="3.20.20.100">
    <property type="entry name" value="NADP-dependent oxidoreductase domain"/>
    <property type="match status" value="1"/>
</dbReference>
<dbReference type="Proteomes" id="UP000494256">
    <property type="component" value="Unassembled WGS sequence"/>
</dbReference>
<dbReference type="InterPro" id="IPR023210">
    <property type="entry name" value="NADP_OxRdtase_dom"/>
</dbReference>
<dbReference type="PANTHER" id="PTHR43827">
    <property type="entry name" value="2,5-DIKETO-D-GLUCONIC ACID REDUCTASE"/>
    <property type="match status" value="1"/>
</dbReference>
<keyword evidence="3" id="KW-0560">Oxidoreductase</keyword>
<organism evidence="9 11">
    <name type="scientific">Arctia plantaginis</name>
    <name type="common">Wood tiger moth</name>
    <name type="synonym">Phalaena plantaginis</name>
    <dbReference type="NCBI Taxonomy" id="874455"/>
    <lineage>
        <taxon>Eukaryota</taxon>
        <taxon>Metazoa</taxon>
        <taxon>Ecdysozoa</taxon>
        <taxon>Arthropoda</taxon>
        <taxon>Hexapoda</taxon>
        <taxon>Insecta</taxon>
        <taxon>Pterygota</taxon>
        <taxon>Neoptera</taxon>
        <taxon>Endopterygota</taxon>
        <taxon>Lepidoptera</taxon>
        <taxon>Glossata</taxon>
        <taxon>Ditrysia</taxon>
        <taxon>Noctuoidea</taxon>
        <taxon>Erebidae</taxon>
        <taxon>Arctiinae</taxon>
        <taxon>Arctia</taxon>
    </lineage>
</organism>
<dbReference type="CDD" id="cd19136">
    <property type="entry name" value="AKR_DrGR-like"/>
    <property type="match status" value="1"/>
</dbReference>
<evidence type="ECO:0000256" key="6">
    <source>
        <dbReference type="PIRSR" id="PIRSR000097-3"/>
    </source>
</evidence>
<name>A0A8S1BAI7_ARCPL</name>
<keyword evidence="2" id="KW-0521">NADP</keyword>
<protein>
    <recommendedName>
        <fullName evidence="7">NADP-dependent oxidoreductase domain-containing protein</fullName>
    </recommendedName>
</protein>
<feature type="active site" description="Proton donor" evidence="4">
    <location>
        <position position="38"/>
    </location>
</feature>
<dbReference type="Pfam" id="PF00248">
    <property type="entry name" value="Aldo_ket_red"/>
    <property type="match status" value="1"/>
</dbReference>
<dbReference type="EMBL" id="CADEBD010000426">
    <property type="protein sequence ID" value="CAB3255285.1"/>
    <property type="molecule type" value="Genomic_DNA"/>
</dbReference>
<evidence type="ECO:0000313" key="10">
    <source>
        <dbReference type="Proteomes" id="UP000494106"/>
    </source>
</evidence>
<evidence type="ECO:0000259" key="7">
    <source>
        <dbReference type="Pfam" id="PF00248"/>
    </source>
</evidence>
<dbReference type="PIRSF" id="PIRSF000097">
    <property type="entry name" value="AKR"/>
    <property type="match status" value="1"/>
</dbReference>
<dbReference type="InterPro" id="IPR020471">
    <property type="entry name" value="AKR"/>
</dbReference>
<keyword evidence="10" id="KW-1185">Reference proteome</keyword>
<evidence type="ECO:0000256" key="5">
    <source>
        <dbReference type="PIRSR" id="PIRSR000097-2"/>
    </source>
</evidence>
<dbReference type="InterPro" id="IPR036812">
    <property type="entry name" value="NAD(P)_OxRdtase_dom_sf"/>
</dbReference>
<feature type="domain" description="NADP-dependent oxidoreductase" evidence="7">
    <location>
        <begin position="16"/>
        <end position="264"/>
    </location>
</feature>
<comment type="caution">
    <text evidence="9">The sequence shown here is derived from an EMBL/GenBank/DDBJ whole genome shotgun (WGS) entry which is preliminary data.</text>
</comment>